<feature type="chain" id="PRO_5035289408" evidence="2">
    <location>
        <begin position="27"/>
        <end position="1065"/>
    </location>
</feature>
<evidence type="ECO:0000256" key="2">
    <source>
        <dbReference type="SAM" id="SignalP"/>
    </source>
</evidence>
<name>A0A8I6REN5_CIMLE</name>
<evidence type="ECO:0000313" key="4">
    <source>
        <dbReference type="Proteomes" id="UP000494040"/>
    </source>
</evidence>
<feature type="region of interest" description="Disordered" evidence="1">
    <location>
        <begin position="979"/>
        <end position="998"/>
    </location>
</feature>
<feature type="region of interest" description="Disordered" evidence="1">
    <location>
        <begin position="162"/>
        <end position="409"/>
    </location>
</feature>
<dbReference type="AlphaFoldDB" id="A0A8I6REN5"/>
<dbReference type="EnsemblMetazoa" id="XM_014385593.2">
    <property type="protein sequence ID" value="XP_014241079.1"/>
    <property type="gene ID" value="LOC106661869"/>
</dbReference>
<proteinExistence type="predicted"/>
<feature type="compositionally biased region" description="Pro residues" evidence="1">
    <location>
        <begin position="445"/>
        <end position="454"/>
    </location>
</feature>
<gene>
    <name evidence="3" type="primary">106661869</name>
</gene>
<dbReference type="OrthoDB" id="6631027at2759"/>
<feature type="region of interest" description="Disordered" evidence="1">
    <location>
        <begin position="90"/>
        <end position="121"/>
    </location>
</feature>
<keyword evidence="2" id="KW-0732">Signal</keyword>
<dbReference type="Proteomes" id="UP000494040">
    <property type="component" value="Unassembled WGS sequence"/>
</dbReference>
<feature type="region of interest" description="Disordered" evidence="1">
    <location>
        <begin position="421"/>
        <end position="478"/>
    </location>
</feature>
<feature type="compositionally biased region" description="Pro residues" evidence="1">
    <location>
        <begin position="260"/>
        <end position="291"/>
    </location>
</feature>
<feature type="signal peptide" evidence="2">
    <location>
        <begin position="1"/>
        <end position="26"/>
    </location>
</feature>
<evidence type="ECO:0000256" key="1">
    <source>
        <dbReference type="SAM" id="MobiDB-lite"/>
    </source>
</evidence>
<reference evidence="3" key="1">
    <citation type="submission" date="2022-01" db="UniProtKB">
        <authorList>
            <consortium name="EnsemblMetazoa"/>
        </authorList>
    </citation>
    <scope>IDENTIFICATION</scope>
</reference>
<feature type="region of interest" description="Disordered" evidence="1">
    <location>
        <begin position="697"/>
        <end position="719"/>
    </location>
</feature>
<dbReference type="OMA" id="TICRIER"/>
<feature type="compositionally biased region" description="Basic residues" evidence="1">
    <location>
        <begin position="385"/>
        <end position="396"/>
    </location>
</feature>
<feature type="compositionally biased region" description="Basic and acidic residues" evidence="1">
    <location>
        <begin position="356"/>
        <end position="365"/>
    </location>
</feature>
<feature type="region of interest" description="Disordered" evidence="1">
    <location>
        <begin position="34"/>
        <end position="65"/>
    </location>
</feature>
<protein>
    <submittedName>
        <fullName evidence="3">Uncharacterized protein</fullName>
    </submittedName>
</protein>
<evidence type="ECO:0000313" key="3">
    <source>
        <dbReference type="EnsemblMetazoa" id="XP_014241079.1"/>
    </source>
</evidence>
<feature type="compositionally biased region" description="Polar residues" evidence="1">
    <location>
        <begin position="52"/>
        <end position="65"/>
    </location>
</feature>
<organism evidence="3 4">
    <name type="scientific">Cimex lectularius</name>
    <name type="common">Bed bug</name>
    <name type="synonym">Acanthia lectularia</name>
    <dbReference type="NCBI Taxonomy" id="79782"/>
    <lineage>
        <taxon>Eukaryota</taxon>
        <taxon>Metazoa</taxon>
        <taxon>Ecdysozoa</taxon>
        <taxon>Arthropoda</taxon>
        <taxon>Hexapoda</taxon>
        <taxon>Insecta</taxon>
        <taxon>Pterygota</taxon>
        <taxon>Neoptera</taxon>
        <taxon>Paraneoptera</taxon>
        <taxon>Hemiptera</taxon>
        <taxon>Heteroptera</taxon>
        <taxon>Panheteroptera</taxon>
        <taxon>Cimicomorpha</taxon>
        <taxon>Cimicidae</taxon>
        <taxon>Cimex</taxon>
    </lineage>
</organism>
<feature type="compositionally biased region" description="Pro residues" evidence="1">
    <location>
        <begin position="421"/>
        <end position="436"/>
    </location>
</feature>
<sequence length="1065" mass="116582">MSRYQKLGNAMRIIIICLLMGPLVSQGNVEPVPVAHLTPPKQTNERPPRSPTPQHGTVQQPTDGNGLLSFTQKIASWFWPGASHVEVNQAKPEARGKAETSATEPRGVWADGGKRQKPHCSPCNSVPWLPIARAVGHFPQAPVGDSHLYSLQIPTIGVNAYPHNQLGPPKPHYGPPKPAYGPPKPAYGPPKPEYGPPKLEYGPPKPEYGPPKPEYGPPKPEYGPPKPEYGPPKPAYGPPKPEYGPPPTLDFGPPKHEFIPPKPEYGPPKPEYGPPKPEYGPPKPEYGPPPTLDFGPPKLEYGPPKPEYGPPKPEYGPPEGQNSPPSSDYGPPKQDLVHDHLHHSSFDLGLQPPKADSNHGWDSHSADSGPKPSFGVPNNFQGHPHSFKLIHPHGPAKHPGYLPPPPKYRQHPPRFTYLPPKPMFVPKPVHSPPVPPTGLEHQPAARPPPPPPTSHPSVPSSLSYRQFLSPPPAHPSEAYQSLNYHTLQNPTPSPVNVEHNSNQQHNFAYPVTAGQNSCSKCPPTGPDLSQVHANDHYVTGPEEAKNIVANFANVPLSDSAHEATNLASSPAPGVVIVTPKNEVEVAKSVPIREYLSSVEYPMQIVQAPILDVPDLPKYFDFGYHSFNHGERQNKNYQADTQAPASFTTPQPASVTHNHFQRQTGFQGVQQPVFHQREENSTIYETNPHADRAHTAASSSTTWIATPRPFNQPSPEAKPNRTKIHQIIVPYSTQDNPPLARKVPSDPVAYPDVQAIYLNRGVTAPEGGITNINYPLTATGSEHHDTLLGTDSDLLNSLPPDIMNHLLQMGIKLPEDSEKGRLQQVLASDIRALLHGEEDTVDFARLQKNIDKWTAEGYGKRDTVLHQISKQIPDDYLTTPKPTDQLMPESDHEAAASQHYSHDHQEVRIDSKTTNTVLPENDTKIIEEVSGWSLVDTVVTTENSRTTTVKPWEKLEVSISPHTNEKVYVVTPQAYFPTGAENNSLAESKPTTSPDNGQRVTRDIIIDGSTSKVDIVTPESITETTDKTIQKGSPEDPIVSEVPASVTYLGSASSLRNSKLTFSTIR</sequence>
<feature type="region of interest" description="Disordered" evidence="1">
    <location>
        <begin position="874"/>
        <end position="912"/>
    </location>
</feature>
<feature type="compositionally biased region" description="Basic and acidic residues" evidence="1">
    <location>
        <begin position="888"/>
        <end position="910"/>
    </location>
</feature>
<feature type="compositionally biased region" description="Pro residues" evidence="1">
    <location>
        <begin position="168"/>
        <end position="195"/>
    </location>
</feature>
<accession>A0A8I6REN5</accession>
<feature type="compositionally biased region" description="Pro residues" evidence="1">
    <location>
        <begin position="303"/>
        <end position="316"/>
    </location>
</feature>
<keyword evidence="4" id="KW-1185">Reference proteome</keyword>
<feature type="compositionally biased region" description="Pro residues" evidence="1">
    <location>
        <begin position="203"/>
        <end position="248"/>
    </location>
</feature>
<dbReference type="KEGG" id="clec:106661869"/>
<feature type="compositionally biased region" description="Basic and acidic residues" evidence="1">
    <location>
        <begin position="335"/>
        <end position="345"/>
    </location>
</feature>